<keyword evidence="1" id="KW-1133">Transmembrane helix</keyword>
<dbReference type="OrthoDB" id="9837267at2"/>
<feature type="transmembrane region" description="Helical" evidence="1">
    <location>
        <begin position="41"/>
        <end position="60"/>
    </location>
</feature>
<keyword evidence="3" id="KW-1185">Reference proteome</keyword>
<dbReference type="Proteomes" id="UP000280842">
    <property type="component" value="Unassembled WGS sequence"/>
</dbReference>
<keyword evidence="1" id="KW-0472">Membrane</keyword>
<protein>
    <submittedName>
        <fullName evidence="2">Uncharacterized protein</fullName>
    </submittedName>
</protein>
<evidence type="ECO:0000256" key="1">
    <source>
        <dbReference type="SAM" id="Phobius"/>
    </source>
</evidence>
<gene>
    <name evidence="2" type="ORF">CLV39_0141</name>
</gene>
<name>A0A3M0BRR2_9AQUI</name>
<sequence length="123" mass="14297">MDNLLKKRQLYFASLFSSFIYFALIIILVGKIKPYPIKDFYIYILTATSIVILITAFFTIKGKLLDLKSYKLFLILNHIPLLLGFLLTIIGKNYIYILNGFFIFLIGYMILIPRGKNGLFKKN</sequence>
<dbReference type="AlphaFoldDB" id="A0A3M0BRR2"/>
<keyword evidence="1" id="KW-0812">Transmembrane</keyword>
<feature type="transmembrane region" description="Helical" evidence="1">
    <location>
        <begin position="72"/>
        <end position="90"/>
    </location>
</feature>
<reference evidence="2 3" key="1">
    <citation type="submission" date="2018-10" db="EMBL/GenBank/DDBJ databases">
        <title>Genomic Encyclopedia of Archaeal and Bacterial Type Strains, Phase II (KMG-II): from individual species to whole genera.</title>
        <authorList>
            <person name="Goeker M."/>
        </authorList>
    </citation>
    <scope>NUCLEOTIDE SEQUENCE [LARGE SCALE GENOMIC DNA]</scope>
    <source>
        <strain evidence="2 3">VM1</strain>
    </source>
</reference>
<dbReference type="RefSeq" id="WP_121922304.1">
    <property type="nucleotide sequence ID" value="NZ_REFO01000010.1"/>
</dbReference>
<feature type="transmembrane region" description="Helical" evidence="1">
    <location>
        <begin position="96"/>
        <end position="113"/>
    </location>
</feature>
<organism evidence="2 3">
    <name type="scientific">Hydrogenothermus marinus</name>
    <dbReference type="NCBI Taxonomy" id="133270"/>
    <lineage>
        <taxon>Bacteria</taxon>
        <taxon>Pseudomonadati</taxon>
        <taxon>Aquificota</taxon>
        <taxon>Aquificia</taxon>
        <taxon>Aquificales</taxon>
        <taxon>Hydrogenothermaceae</taxon>
        <taxon>Hydrogenothermus</taxon>
    </lineage>
</organism>
<evidence type="ECO:0000313" key="3">
    <source>
        <dbReference type="Proteomes" id="UP000280842"/>
    </source>
</evidence>
<comment type="caution">
    <text evidence="2">The sequence shown here is derived from an EMBL/GenBank/DDBJ whole genome shotgun (WGS) entry which is preliminary data.</text>
</comment>
<accession>A0A3M0BRR2</accession>
<evidence type="ECO:0000313" key="2">
    <source>
        <dbReference type="EMBL" id="RMA97528.1"/>
    </source>
</evidence>
<proteinExistence type="predicted"/>
<feature type="transmembrane region" description="Helical" evidence="1">
    <location>
        <begin position="12"/>
        <end position="29"/>
    </location>
</feature>
<dbReference type="EMBL" id="REFO01000010">
    <property type="protein sequence ID" value="RMA97528.1"/>
    <property type="molecule type" value="Genomic_DNA"/>
</dbReference>